<evidence type="ECO:0000256" key="3">
    <source>
        <dbReference type="ARBA" id="ARBA00022448"/>
    </source>
</evidence>
<dbReference type="AlphaFoldDB" id="A0A835Y977"/>
<evidence type="ECO:0000256" key="5">
    <source>
        <dbReference type="ARBA" id="ARBA00022737"/>
    </source>
</evidence>
<evidence type="ECO:0000313" key="11">
    <source>
        <dbReference type="EMBL" id="KAG2497459.1"/>
    </source>
</evidence>
<dbReference type="EMBL" id="JAEHOE010000014">
    <property type="protein sequence ID" value="KAG2497459.1"/>
    <property type="molecule type" value="Genomic_DNA"/>
</dbReference>
<keyword evidence="12" id="KW-1185">Reference proteome</keyword>
<dbReference type="PROSITE" id="PS50920">
    <property type="entry name" value="SOLCAR"/>
    <property type="match status" value="2"/>
</dbReference>
<evidence type="ECO:0000313" key="12">
    <source>
        <dbReference type="Proteomes" id="UP000612055"/>
    </source>
</evidence>
<evidence type="ECO:0000256" key="1">
    <source>
        <dbReference type="ARBA" id="ARBA00004141"/>
    </source>
</evidence>
<dbReference type="SUPFAM" id="SSF103506">
    <property type="entry name" value="Mitochondrial carrier"/>
    <property type="match status" value="2"/>
</dbReference>
<keyword evidence="4 8" id="KW-0812">Transmembrane</keyword>
<comment type="caution">
    <text evidence="11">The sequence shown here is derived from an EMBL/GenBank/DDBJ whole genome shotgun (WGS) entry which is preliminary data.</text>
</comment>
<dbReference type="OrthoDB" id="1747031at2759"/>
<gene>
    <name evidence="11" type="ORF">HYH03_004614</name>
</gene>
<comment type="subcellular location">
    <subcellularLocation>
        <location evidence="1">Membrane</location>
        <topology evidence="1">Multi-pass membrane protein</topology>
    </subcellularLocation>
</comment>
<name>A0A835Y977_9CHLO</name>
<feature type="repeat" description="Solcar" evidence="8">
    <location>
        <begin position="267"/>
        <end position="350"/>
    </location>
</feature>
<reference evidence="11" key="1">
    <citation type="journal article" date="2020" name="bioRxiv">
        <title>Comparative genomics of Chlamydomonas.</title>
        <authorList>
            <person name="Craig R.J."/>
            <person name="Hasan A.R."/>
            <person name="Ness R.W."/>
            <person name="Keightley P.D."/>
        </authorList>
    </citation>
    <scope>NUCLEOTIDE SEQUENCE</scope>
    <source>
        <strain evidence="11">CCAP 11/70</strain>
    </source>
</reference>
<evidence type="ECO:0000256" key="10">
    <source>
        <dbReference type="SAM" id="MobiDB-lite"/>
    </source>
</evidence>
<comment type="similarity">
    <text evidence="2 9">Belongs to the mitochondrial carrier (TC 2.A.29) family.</text>
</comment>
<dbReference type="GO" id="GO:0016020">
    <property type="term" value="C:membrane"/>
    <property type="evidence" value="ECO:0007669"/>
    <property type="project" value="UniProtKB-SubCell"/>
</dbReference>
<evidence type="ECO:0000256" key="4">
    <source>
        <dbReference type="ARBA" id="ARBA00022692"/>
    </source>
</evidence>
<evidence type="ECO:0000256" key="8">
    <source>
        <dbReference type="PROSITE-ProRule" id="PRU00282"/>
    </source>
</evidence>
<dbReference type="Proteomes" id="UP000612055">
    <property type="component" value="Unassembled WGS sequence"/>
</dbReference>
<keyword evidence="6" id="KW-1133">Transmembrane helix</keyword>
<dbReference type="InterPro" id="IPR018108">
    <property type="entry name" value="MCP_transmembrane"/>
</dbReference>
<feature type="repeat" description="Solcar" evidence="8">
    <location>
        <begin position="371"/>
        <end position="464"/>
    </location>
</feature>
<dbReference type="PANTHER" id="PTHR45667">
    <property type="entry name" value="S-ADENOSYLMETHIONINE MITOCHONDRIAL CARRIER PROTEIN"/>
    <property type="match status" value="1"/>
</dbReference>
<proteinExistence type="inferred from homology"/>
<dbReference type="Pfam" id="PF00153">
    <property type="entry name" value="Mito_carr"/>
    <property type="match status" value="3"/>
</dbReference>
<evidence type="ECO:0000256" key="9">
    <source>
        <dbReference type="RuleBase" id="RU000488"/>
    </source>
</evidence>
<evidence type="ECO:0000256" key="2">
    <source>
        <dbReference type="ARBA" id="ARBA00006375"/>
    </source>
</evidence>
<accession>A0A835Y977</accession>
<feature type="region of interest" description="Disordered" evidence="10">
    <location>
        <begin position="186"/>
        <end position="224"/>
    </location>
</feature>
<evidence type="ECO:0000256" key="7">
    <source>
        <dbReference type="ARBA" id="ARBA00023136"/>
    </source>
</evidence>
<sequence>MSHITAQASRRTRLVRAAAAAAVVCGGAAAYRGYRRANRPEPRAQPVDKKFLLPQPVVDAICGAVGEVAQIVILYPMETIKVRCQADCVGAGVVVRELLKNGWGPHVVSQLYAGLGSATAFSVVVGAIHWLTFCTAKRAAVDYMVDQERQKAAANGGRPAVPAGAVQAVTAAVHADGRVHTSAGGTAHVFPGAHEGEGAKGAKEQGEKRAGRGHPTGATHEAHKAHLHVSSGHHMHDEEVSLPAVHAIPDDLSSSAKEEAEEADVRLLATANMVGATVGAVMTALVEGPLELFRHQAQAGVISGNLFKEMSSVVRKQGPLGLYWGFLPYCFESFPYDISELATYSQLRDVYNAAVARAPEGSMFAAGSKVPSQVWDISIGAAAGSAATLISMPFDVVKTYMQTHASDAVALSAPAQVRAFWDTGVRMVQSRGPSALWVGVVPRLAQQVPSCTICWWAVEACQHFLKPYTAPA</sequence>
<keyword evidence="3 9" id="KW-0813">Transport</keyword>
<dbReference type="InterPro" id="IPR023395">
    <property type="entry name" value="MCP_dom_sf"/>
</dbReference>
<protein>
    <recommendedName>
        <fullName evidence="13">Mitochondrial carrier protein</fullName>
    </recommendedName>
</protein>
<dbReference type="Gene3D" id="1.50.40.10">
    <property type="entry name" value="Mitochondrial carrier domain"/>
    <property type="match status" value="2"/>
</dbReference>
<feature type="compositionally biased region" description="Basic and acidic residues" evidence="10">
    <location>
        <begin position="194"/>
        <end position="210"/>
    </location>
</feature>
<keyword evidence="5" id="KW-0677">Repeat</keyword>
<evidence type="ECO:0000256" key="6">
    <source>
        <dbReference type="ARBA" id="ARBA00022989"/>
    </source>
</evidence>
<evidence type="ECO:0008006" key="13">
    <source>
        <dbReference type="Google" id="ProtNLM"/>
    </source>
</evidence>
<organism evidence="11 12">
    <name type="scientific">Edaphochlamys debaryana</name>
    <dbReference type="NCBI Taxonomy" id="47281"/>
    <lineage>
        <taxon>Eukaryota</taxon>
        <taxon>Viridiplantae</taxon>
        <taxon>Chlorophyta</taxon>
        <taxon>core chlorophytes</taxon>
        <taxon>Chlorophyceae</taxon>
        <taxon>CS clade</taxon>
        <taxon>Chlamydomonadales</taxon>
        <taxon>Chlamydomonadales incertae sedis</taxon>
        <taxon>Edaphochlamys</taxon>
    </lineage>
</organism>
<keyword evidence="7 8" id="KW-0472">Membrane</keyword>